<keyword evidence="5" id="KW-1133">Transmembrane helix</keyword>
<evidence type="ECO:0000256" key="5">
    <source>
        <dbReference type="SAM" id="Phobius"/>
    </source>
</evidence>
<proteinExistence type="predicted"/>
<dbReference type="RefSeq" id="XP_037216864.1">
    <property type="nucleotide sequence ID" value="XM_037367470.1"/>
</dbReference>
<keyword evidence="5" id="KW-0812">Transmembrane</keyword>
<dbReference type="PANTHER" id="PTHR42884">
    <property type="entry name" value="PROPROTEIN CONVERTASE SUBTILISIN/KEXIN-RELATED"/>
    <property type="match status" value="1"/>
</dbReference>
<evidence type="ECO:0000256" key="4">
    <source>
        <dbReference type="SAM" id="MobiDB-lite"/>
    </source>
</evidence>
<name>A0A8H6VXH3_9AGAR</name>
<dbReference type="GO" id="GO:0016485">
    <property type="term" value="P:protein processing"/>
    <property type="evidence" value="ECO:0007669"/>
    <property type="project" value="TreeGrafter"/>
</dbReference>
<dbReference type="PROSITE" id="PS51829">
    <property type="entry name" value="P_HOMO_B"/>
    <property type="match status" value="1"/>
</dbReference>
<dbReference type="Proteomes" id="UP000636479">
    <property type="component" value="Unassembled WGS sequence"/>
</dbReference>
<dbReference type="InterPro" id="IPR002884">
    <property type="entry name" value="P_dom"/>
</dbReference>
<dbReference type="Gene3D" id="2.60.120.260">
    <property type="entry name" value="Galactose-binding domain-like"/>
    <property type="match status" value="1"/>
</dbReference>
<keyword evidence="3" id="KW-0720">Serine protease</keyword>
<protein>
    <submittedName>
        <fullName evidence="7">PHOMO B domain-containing protein</fullName>
    </submittedName>
</protein>
<accession>A0A8H6VXH3</accession>
<evidence type="ECO:0000256" key="2">
    <source>
        <dbReference type="ARBA" id="ARBA00022801"/>
    </source>
</evidence>
<dbReference type="SUPFAM" id="SSF49785">
    <property type="entry name" value="Galactose-binding domain-like"/>
    <property type="match status" value="1"/>
</dbReference>
<organism evidence="7 8">
    <name type="scientific">Mycena indigotica</name>
    <dbReference type="NCBI Taxonomy" id="2126181"/>
    <lineage>
        <taxon>Eukaryota</taxon>
        <taxon>Fungi</taxon>
        <taxon>Dikarya</taxon>
        <taxon>Basidiomycota</taxon>
        <taxon>Agaricomycotina</taxon>
        <taxon>Agaricomycetes</taxon>
        <taxon>Agaricomycetidae</taxon>
        <taxon>Agaricales</taxon>
        <taxon>Marasmiineae</taxon>
        <taxon>Mycenaceae</taxon>
        <taxon>Mycena</taxon>
    </lineage>
</organism>
<keyword evidence="8" id="KW-1185">Reference proteome</keyword>
<keyword evidence="2" id="KW-0378">Hydrolase</keyword>
<keyword evidence="5" id="KW-0472">Membrane</keyword>
<comment type="caution">
    <text evidence="7">The sequence shown here is derived from an EMBL/GenBank/DDBJ whole genome shotgun (WGS) entry which is preliminary data.</text>
</comment>
<evidence type="ECO:0000259" key="6">
    <source>
        <dbReference type="PROSITE" id="PS51829"/>
    </source>
</evidence>
<dbReference type="GO" id="GO:0005802">
    <property type="term" value="C:trans-Golgi network"/>
    <property type="evidence" value="ECO:0007669"/>
    <property type="project" value="TreeGrafter"/>
</dbReference>
<feature type="region of interest" description="Disordered" evidence="4">
    <location>
        <begin position="297"/>
        <end position="348"/>
    </location>
</feature>
<dbReference type="AlphaFoldDB" id="A0A8H6VXH3"/>
<dbReference type="GO" id="GO:0004252">
    <property type="term" value="F:serine-type endopeptidase activity"/>
    <property type="evidence" value="ECO:0007669"/>
    <property type="project" value="InterPro"/>
</dbReference>
<evidence type="ECO:0000313" key="8">
    <source>
        <dbReference type="Proteomes" id="UP000636479"/>
    </source>
</evidence>
<feature type="compositionally biased region" description="Polar residues" evidence="4">
    <location>
        <begin position="307"/>
        <end position="318"/>
    </location>
</feature>
<dbReference type="InterPro" id="IPR008979">
    <property type="entry name" value="Galactose-bd-like_sf"/>
</dbReference>
<dbReference type="GeneID" id="59349986"/>
<dbReference type="OrthoDB" id="300641at2759"/>
<evidence type="ECO:0000256" key="3">
    <source>
        <dbReference type="ARBA" id="ARBA00022825"/>
    </source>
</evidence>
<dbReference type="PANTHER" id="PTHR42884:SF14">
    <property type="entry name" value="NEUROENDOCRINE CONVERTASE 1"/>
    <property type="match status" value="1"/>
</dbReference>
<evidence type="ECO:0000313" key="7">
    <source>
        <dbReference type="EMBL" id="KAF7295501.1"/>
    </source>
</evidence>
<keyword evidence="1" id="KW-0645">Protease</keyword>
<dbReference type="EMBL" id="JACAZF010000009">
    <property type="protein sequence ID" value="KAF7295501.1"/>
    <property type="molecule type" value="Genomic_DNA"/>
</dbReference>
<dbReference type="GO" id="GO:0000139">
    <property type="term" value="C:Golgi membrane"/>
    <property type="evidence" value="ECO:0007669"/>
    <property type="project" value="TreeGrafter"/>
</dbReference>
<feature type="transmembrane region" description="Helical" evidence="5">
    <location>
        <begin position="233"/>
        <end position="254"/>
    </location>
</feature>
<feature type="domain" description="P/Homo B" evidence="6">
    <location>
        <begin position="1"/>
        <end position="126"/>
    </location>
</feature>
<dbReference type="Pfam" id="PF01483">
    <property type="entry name" value="P_proprotein"/>
    <property type="match status" value="1"/>
</dbReference>
<evidence type="ECO:0000256" key="1">
    <source>
        <dbReference type="ARBA" id="ARBA00022670"/>
    </source>
</evidence>
<reference evidence="7" key="1">
    <citation type="submission" date="2020-05" db="EMBL/GenBank/DDBJ databases">
        <title>Mycena genomes resolve the evolution of fungal bioluminescence.</title>
        <authorList>
            <person name="Tsai I.J."/>
        </authorList>
    </citation>
    <scope>NUCLEOTIDE SEQUENCE</scope>
    <source>
        <strain evidence="7">171206Taipei</strain>
    </source>
</reference>
<sequence>MGNYSGGEVIGVGGVTSVMDIKWDMVQDANLEKLEHITVRVWIDHTRRGDVRVELRSPNGVTSVLAEPRHGDRATTGFPGWTFMSVKHWGEDPVGQWMITVSDLANPEHNGTFLGWDMVFWGSTIDEKKAVLYELVDLEPLLPPHNEPVPVRPSKPSATKSFIKPSIYLTHSETTSIKSTLTPTPSHSPAVDADVLEDTTKLQTIPSAPSPSSSDEAASSQLARIIESLKTRLALSIFALFVLSFTSGVLMWRYCYRHTIDESQEQYISLPLDGSTPADAPMSMVSDRTRPVVAVDDSDDEADERTGLNSGPYQQSVGFHSGFLDDDEEHEYPPRATSPTYRDDDERP</sequence>
<gene>
    <name evidence="7" type="ORF">MIND_01090000</name>
</gene>
<dbReference type="FunFam" id="2.60.120.260:FF:000026">
    <property type="entry name" value="proprotein convertase subtilisin/kexin type 7"/>
    <property type="match status" value="1"/>
</dbReference>